<feature type="transmembrane region" description="Helical" evidence="1">
    <location>
        <begin position="82"/>
        <end position="102"/>
    </location>
</feature>
<protein>
    <submittedName>
        <fullName evidence="2">DUF3592 domain-containing protein</fullName>
    </submittedName>
</protein>
<keyword evidence="3" id="KW-1185">Reference proteome</keyword>
<comment type="caution">
    <text evidence="2">The sequence shown here is derived from an EMBL/GenBank/DDBJ whole genome shotgun (WGS) entry which is preliminary data.</text>
</comment>
<organism evidence="2 3">
    <name type="scientific">Streptacidiphilus cavernicola</name>
    <dbReference type="NCBI Taxonomy" id="3342716"/>
    <lineage>
        <taxon>Bacteria</taxon>
        <taxon>Bacillati</taxon>
        <taxon>Actinomycetota</taxon>
        <taxon>Actinomycetes</taxon>
        <taxon>Kitasatosporales</taxon>
        <taxon>Streptomycetaceae</taxon>
        <taxon>Streptacidiphilus</taxon>
    </lineage>
</organism>
<evidence type="ECO:0000313" key="2">
    <source>
        <dbReference type="EMBL" id="MFC1404077.1"/>
    </source>
</evidence>
<feature type="transmembrane region" description="Helical" evidence="1">
    <location>
        <begin position="108"/>
        <end position="129"/>
    </location>
</feature>
<evidence type="ECO:0000313" key="3">
    <source>
        <dbReference type="Proteomes" id="UP001592528"/>
    </source>
</evidence>
<dbReference type="Proteomes" id="UP001592528">
    <property type="component" value="Unassembled WGS sequence"/>
</dbReference>
<keyword evidence="1" id="KW-0812">Transmembrane</keyword>
<dbReference type="EMBL" id="JBHEZZ010000013">
    <property type="protein sequence ID" value="MFC1404077.1"/>
    <property type="molecule type" value="Genomic_DNA"/>
</dbReference>
<reference evidence="2 3" key="1">
    <citation type="submission" date="2024-09" db="EMBL/GenBank/DDBJ databases">
        <authorList>
            <person name="Lee S.D."/>
        </authorList>
    </citation>
    <scope>NUCLEOTIDE SEQUENCE [LARGE SCALE GENOMIC DNA]</scope>
    <source>
        <strain evidence="2 3">N1-5</strain>
    </source>
</reference>
<dbReference type="RefSeq" id="WP_051725500.1">
    <property type="nucleotide sequence ID" value="NZ_JBHEZZ010000013.1"/>
</dbReference>
<proteinExistence type="predicted"/>
<name>A0ABV6URL4_9ACTN</name>
<keyword evidence="1" id="KW-1133">Transmembrane helix</keyword>
<sequence>MSLVRRAVTQQRALTYGIPAEARCLDTYVTRDSEGSSTRHVILGFTTREGQAVRFEPMGAPRMMVAGDFVTVRYLPENPEKAAVVGSGGAGAMVGLVIGLVVSTIFTVAGLAFAAGGFGFGFFAMNVTAGP</sequence>
<evidence type="ECO:0000256" key="1">
    <source>
        <dbReference type="SAM" id="Phobius"/>
    </source>
</evidence>
<accession>A0ABV6URL4</accession>
<keyword evidence="1" id="KW-0472">Membrane</keyword>
<gene>
    <name evidence="2" type="ORF">ACEZDJ_22555</name>
</gene>